<name>A0A9W9GVR4_9EURO</name>
<evidence type="ECO:0000313" key="5">
    <source>
        <dbReference type="Proteomes" id="UP001149079"/>
    </source>
</evidence>
<reference evidence="4" key="2">
    <citation type="journal article" date="2023" name="IMA Fungus">
        <title>Comparative genomic study of the Penicillium genus elucidates a diverse pangenome and 15 lateral gene transfer events.</title>
        <authorList>
            <person name="Petersen C."/>
            <person name="Sorensen T."/>
            <person name="Nielsen M.R."/>
            <person name="Sondergaard T.E."/>
            <person name="Sorensen J.L."/>
            <person name="Fitzpatrick D.A."/>
            <person name="Frisvad J.C."/>
            <person name="Nielsen K.L."/>
        </authorList>
    </citation>
    <scope>NUCLEOTIDE SEQUENCE</scope>
    <source>
        <strain evidence="4">IBT 22155</strain>
    </source>
</reference>
<keyword evidence="5" id="KW-1185">Reference proteome</keyword>
<comment type="similarity">
    <text evidence="1">Belongs to the 3-beta-HSD family.</text>
</comment>
<dbReference type="EMBL" id="JAPQKL010000005">
    <property type="protein sequence ID" value="KAJ5130226.1"/>
    <property type="molecule type" value="Genomic_DNA"/>
</dbReference>
<evidence type="ECO:0000259" key="3">
    <source>
        <dbReference type="Pfam" id="PF01073"/>
    </source>
</evidence>
<dbReference type="RefSeq" id="XP_056520605.1">
    <property type="nucleotide sequence ID" value="XM_056667009.1"/>
</dbReference>
<dbReference type="AlphaFoldDB" id="A0A9W9GVR4"/>
<dbReference type="Gene3D" id="3.40.50.720">
    <property type="entry name" value="NAD(P)-binding Rossmann-like Domain"/>
    <property type="match status" value="1"/>
</dbReference>
<dbReference type="GO" id="GO:0006694">
    <property type="term" value="P:steroid biosynthetic process"/>
    <property type="evidence" value="ECO:0007669"/>
    <property type="project" value="InterPro"/>
</dbReference>
<gene>
    <name evidence="4" type="ORF">N7515_006265</name>
</gene>
<dbReference type="PANTHER" id="PTHR43245:SF51">
    <property type="entry name" value="SHORT CHAIN DEHYDROGENASE_REDUCTASE FAMILY 42E, MEMBER 2"/>
    <property type="match status" value="1"/>
</dbReference>
<evidence type="ECO:0000256" key="1">
    <source>
        <dbReference type="ARBA" id="ARBA00009219"/>
    </source>
</evidence>
<proteinExistence type="inferred from homology"/>
<dbReference type="SUPFAM" id="SSF51735">
    <property type="entry name" value="NAD(P)-binding Rossmann-fold domains"/>
    <property type="match status" value="1"/>
</dbReference>
<dbReference type="OrthoDB" id="10058185at2759"/>
<reference evidence="4" key="1">
    <citation type="submission" date="2022-11" db="EMBL/GenBank/DDBJ databases">
        <authorList>
            <person name="Petersen C."/>
        </authorList>
    </citation>
    <scope>NUCLEOTIDE SEQUENCE</scope>
    <source>
        <strain evidence="4">IBT 22155</strain>
    </source>
</reference>
<evidence type="ECO:0000313" key="4">
    <source>
        <dbReference type="EMBL" id="KAJ5130226.1"/>
    </source>
</evidence>
<dbReference type="InterPro" id="IPR002225">
    <property type="entry name" value="3Beta_OHSteriod_DH/Estase"/>
</dbReference>
<feature type="domain" description="3-beta hydroxysteroid dehydrogenase/isomerase" evidence="3">
    <location>
        <begin position="8"/>
        <end position="271"/>
    </location>
</feature>
<protein>
    <recommendedName>
        <fullName evidence="3">3-beta hydroxysteroid dehydrogenase/isomerase domain-containing protein</fullName>
    </recommendedName>
</protein>
<dbReference type="Pfam" id="PF01073">
    <property type="entry name" value="3Beta_HSD"/>
    <property type="match status" value="1"/>
</dbReference>
<sequence>MTNSPTVLVSGGTGFVGSAIVRALTEKHPDFIIAIIDQNPPRPEHVLPEKTRYMRVDLTSVEALNKAFEAINPDVVVHAAGMIPGLAERWSRRLEPEVWKINFEGTRNMLEASQRSGVKAFIYTSTCCVVIDDTTTPHPNINEEWPPSPRSTIYGQSKAAAETLVLRASSSTMATCALRPSVLCGPGDCQLLPSIHSCIVEHKTGFVIGNGFNLWDITYVGNAADAHVLAIENLLSCRTAAGSVFFIQNNEPIAFRDFCLAVWAHFGHIPSFEVRIPECMAYFVGLACEAVTWVTGTTTTLSRGSVRDACAIRYASGNKAKEVLGYEARIGIEEAIRLSCDVSRHQSPQILLGILTQETRTMLLAKG</sequence>
<accession>A0A9W9GVR4</accession>
<dbReference type="Proteomes" id="UP001149079">
    <property type="component" value="Unassembled WGS sequence"/>
</dbReference>
<keyword evidence="2" id="KW-0560">Oxidoreductase</keyword>
<dbReference type="GO" id="GO:0016616">
    <property type="term" value="F:oxidoreductase activity, acting on the CH-OH group of donors, NAD or NADP as acceptor"/>
    <property type="evidence" value="ECO:0007669"/>
    <property type="project" value="InterPro"/>
</dbReference>
<evidence type="ECO:0000256" key="2">
    <source>
        <dbReference type="ARBA" id="ARBA00023002"/>
    </source>
</evidence>
<dbReference type="PANTHER" id="PTHR43245">
    <property type="entry name" value="BIFUNCTIONAL POLYMYXIN RESISTANCE PROTEIN ARNA"/>
    <property type="match status" value="1"/>
</dbReference>
<dbReference type="InterPro" id="IPR036291">
    <property type="entry name" value="NAD(P)-bd_dom_sf"/>
</dbReference>
<dbReference type="GeneID" id="81406179"/>
<organism evidence="4 5">
    <name type="scientific">Penicillium bovifimosum</name>
    <dbReference type="NCBI Taxonomy" id="126998"/>
    <lineage>
        <taxon>Eukaryota</taxon>
        <taxon>Fungi</taxon>
        <taxon>Dikarya</taxon>
        <taxon>Ascomycota</taxon>
        <taxon>Pezizomycotina</taxon>
        <taxon>Eurotiomycetes</taxon>
        <taxon>Eurotiomycetidae</taxon>
        <taxon>Eurotiales</taxon>
        <taxon>Aspergillaceae</taxon>
        <taxon>Penicillium</taxon>
    </lineage>
</organism>
<dbReference type="InterPro" id="IPR050177">
    <property type="entry name" value="Lipid_A_modif_metabolic_enz"/>
</dbReference>
<comment type="caution">
    <text evidence="4">The sequence shown here is derived from an EMBL/GenBank/DDBJ whole genome shotgun (WGS) entry which is preliminary data.</text>
</comment>